<gene>
    <name evidence="2" type="ORF">HME9302_02051</name>
</gene>
<dbReference type="Pfam" id="PF12412">
    <property type="entry name" value="DUF3667"/>
    <property type="match status" value="1"/>
</dbReference>
<evidence type="ECO:0000256" key="1">
    <source>
        <dbReference type="SAM" id="Phobius"/>
    </source>
</evidence>
<protein>
    <recommendedName>
        <fullName evidence="4">DUF3667 domain-containing protein</fullName>
    </recommendedName>
</protein>
<feature type="transmembrane region" description="Helical" evidence="1">
    <location>
        <begin position="340"/>
        <end position="367"/>
    </location>
</feature>
<keyword evidence="3" id="KW-1185">Reference proteome</keyword>
<dbReference type="InterPro" id="IPR022134">
    <property type="entry name" value="DUF3667"/>
</dbReference>
<keyword evidence="1" id="KW-0472">Membrane</keyword>
<organism evidence="2 3">
    <name type="scientific">Alteripontixanthobacter maritimus</name>
    <dbReference type="NCBI Taxonomy" id="2161824"/>
    <lineage>
        <taxon>Bacteria</taxon>
        <taxon>Pseudomonadati</taxon>
        <taxon>Pseudomonadota</taxon>
        <taxon>Alphaproteobacteria</taxon>
        <taxon>Sphingomonadales</taxon>
        <taxon>Erythrobacteraceae</taxon>
        <taxon>Alteripontixanthobacter</taxon>
    </lineage>
</organism>
<accession>A0A369QB99</accession>
<feature type="transmembrane region" description="Helical" evidence="1">
    <location>
        <begin position="257"/>
        <end position="275"/>
    </location>
</feature>
<evidence type="ECO:0000313" key="2">
    <source>
        <dbReference type="EMBL" id="RDC60835.1"/>
    </source>
</evidence>
<dbReference type="OrthoDB" id="9111327at2"/>
<keyword evidence="1" id="KW-1133">Transmembrane helix</keyword>
<comment type="caution">
    <text evidence="2">The sequence shown here is derived from an EMBL/GenBank/DDBJ whole genome shotgun (WGS) entry which is preliminary data.</text>
</comment>
<feature type="transmembrane region" description="Helical" evidence="1">
    <location>
        <begin position="287"/>
        <end position="320"/>
    </location>
</feature>
<name>A0A369QB99_9SPHN</name>
<sequence>MSDLGEAAGAMATGGLVARAVEPAAGGTAQGADGDTVTVGHTGEAACLNCRTPLAGAHCHHCGQKAHLHRTLGAFFHDLVHGVLHFEGKLWRTLPVLAWQPGKLTRNYIDGQRARYISPIALFLFTIFITFALISLFGGVGNFDNGPDIATEPEVIETVAEIDRRVASKQETLTDPDISEGYAAELREEIATLKEERVFFAKLAGMYETGEIPQDEELVVADSTPGNIVDSINDAWKKAKENPDLLVYKLQTNSYKLSWLLIPLSLPFIWLLFPFSRKFRMYDHTVFVTYSIAFMTFLAIIMTALGATGWGPLVLLPMLYAPFHLYRQLKGTYGLSRWGATWRMLVLSVFIWIVISLFITIMTVLVVS</sequence>
<dbReference type="AlphaFoldDB" id="A0A369QB99"/>
<evidence type="ECO:0000313" key="3">
    <source>
        <dbReference type="Proteomes" id="UP000253727"/>
    </source>
</evidence>
<reference evidence="2 3" key="1">
    <citation type="submission" date="2018-04" db="EMBL/GenBank/DDBJ databases">
        <title>Altererythrobacter sp. HME9302 genome sequencing and assembly.</title>
        <authorList>
            <person name="Kang H."/>
            <person name="Kim H."/>
            <person name="Joh K."/>
        </authorList>
    </citation>
    <scope>NUCLEOTIDE SEQUENCE [LARGE SCALE GENOMIC DNA]</scope>
    <source>
        <strain evidence="2 3">HME9302</strain>
    </source>
</reference>
<dbReference type="RefSeq" id="WP_115366917.1">
    <property type="nucleotide sequence ID" value="NZ_QBKA01000002.1"/>
</dbReference>
<evidence type="ECO:0008006" key="4">
    <source>
        <dbReference type="Google" id="ProtNLM"/>
    </source>
</evidence>
<dbReference type="Proteomes" id="UP000253727">
    <property type="component" value="Unassembled WGS sequence"/>
</dbReference>
<dbReference type="EMBL" id="QBKA01000002">
    <property type="protein sequence ID" value="RDC60835.1"/>
    <property type="molecule type" value="Genomic_DNA"/>
</dbReference>
<feature type="transmembrane region" description="Helical" evidence="1">
    <location>
        <begin position="116"/>
        <end position="137"/>
    </location>
</feature>
<keyword evidence="1" id="KW-0812">Transmembrane</keyword>
<proteinExistence type="predicted"/>